<dbReference type="RefSeq" id="WP_283238437.1">
    <property type="nucleotide sequence ID" value="NZ_JASGBP010000002.1"/>
</dbReference>
<keyword evidence="1" id="KW-0732">Signal</keyword>
<evidence type="ECO:0000313" key="2">
    <source>
        <dbReference type="EMBL" id="MDI9256750.1"/>
    </source>
</evidence>
<evidence type="ECO:0000256" key="1">
    <source>
        <dbReference type="SAM" id="SignalP"/>
    </source>
</evidence>
<proteinExistence type="predicted"/>
<feature type="signal peptide" evidence="1">
    <location>
        <begin position="1"/>
        <end position="18"/>
    </location>
</feature>
<keyword evidence="3" id="KW-1185">Reference proteome</keyword>
<dbReference type="EMBL" id="JASGBP010000002">
    <property type="protein sequence ID" value="MDI9256750.1"/>
    <property type="molecule type" value="Genomic_DNA"/>
</dbReference>
<gene>
    <name evidence="2" type="ORF">QHT84_04915</name>
</gene>
<evidence type="ECO:0008006" key="4">
    <source>
        <dbReference type="Google" id="ProtNLM"/>
    </source>
</evidence>
<evidence type="ECO:0000313" key="3">
    <source>
        <dbReference type="Proteomes" id="UP001230035"/>
    </source>
</evidence>
<reference evidence="2 3" key="1">
    <citation type="submission" date="2023-05" db="EMBL/GenBank/DDBJ databases">
        <title>Flavobacterium sedimenti sp. nov., isolated from the sediment.</title>
        <authorList>
            <person name="Wu N."/>
        </authorList>
    </citation>
    <scope>NUCLEOTIDE SEQUENCE [LARGE SCALE GENOMIC DNA]</scope>
    <source>
        <strain evidence="2 3">YZ-48</strain>
    </source>
</reference>
<dbReference type="Proteomes" id="UP001230035">
    <property type="component" value="Unassembled WGS sequence"/>
</dbReference>
<name>A0ABT6XNT2_9FLAO</name>
<sequence length="132" mass="14929">MKQLILVLMLNLAATHLAQGQSLKPIEIKPIGTSNQSDEPYVKNNKASQQQFGLVAHQEATVSLQFTLKKEGAVSVLVKDKRDRVVYAKQFHRLGNNTIELTMDEEEEYILSLTTQDHEAMTVNFQQKGLIY</sequence>
<protein>
    <recommendedName>
        <fullName evidence="4">DUF3244 domain-containing protein</fullName>
    </recommendedName>
</protein>
<comment type="caution">
    <text evidence="2">The sequence shown here is derived from an EMBL/GenBank/DDBJ whole genome shotgun (WGS) entry which is preliminary data.</text>
</comment>
<accession>A0ABT6XNT2</accession>
<organism evidence="2 3">
    <name type="scientific">Flavobacterium sedimenticola</name>
    <dbReference type="NCBI Taxonomy" id="3043286"/>
    <lineage>
        <taxon>Bacteria</taxon>
        <taxon>Pseudomonadati</taxon>
        <taxon>Bacteroidota</taxon>
        <taxon>Flavobacteriia</taxon>
        <taxon>Flavobacteriales</taxon>
        <taxon>Flavobacteriaceae</taxon>
        <taxon>Flavobacterium</taxon>
    </lineage>
</organism>
<feature type="chain" id="PRO_5045289675" description="DUF3244 domain-containing protein" evidence="1">
    <location>
        <begin position="19"/>
        <end position="132"/>
    </location>
</feature>